<evidence type="ECO:0000313" key="8">
    <source>
        <dbReference type="Proteomes" id="UP000298347"/>
    </source>
</evidence>
<dbReference type="AlphaFoldDB" id="A0A4Z0GQI5"/>
<keyword evidence="7" id="KW-0808">Transferase</keyword>
<dbReference type="SUPFAM" id="SSF141000">
    <property type="entry name" value="Glu-tRNAGln amidotransferase C subunit"/>
    <property type="match status" value="1"/>
</dbReference>
<keyword evidence="8" id="KW-1185">Reference proteome</keyword>
<dbReference type="PANTHER" id="PTHR15004:SF0">
    <property type="entry name" value="GLUTAMYL-TRNA(GLN) AMIDOTRANSFERASE SUBUNIT C, MITOCHONDRIAL"/>
    <property type="match status" value="1"/>
</dbReference>
<dbReference type="GO" id="GO:0016740">
    <property type="term" value="F:transferase activity"/>
    <property type="evidence" value="ECO:0007669"/>
    <property type="project" value="UniProtKB-KW"/>
</dbReference>
<sequence length="98" mass="11163">MSRISEEQVKYVAHLARLSFSEEEIKTFTTQLDEIIGFAEQLNELDTEGIEPTTHVLDMYNVMRDDVVEPSLPREEALKNAPVQEDGQVKVPLIMEAD</sequence>
<comment type="similarity">
    <text evidence="1 6">Belongs to the GatC family.</text>
</comment>
<evidence type="ECO:0000256" key="1">
    <source>
        <dbReference type="ARBA" id="ARBA00010757"/>
    </source>
</evidence>
<evidence type="ECO:0000256" key="6">
    <source>
        <dbReference type="HAMAP-Rule" id="MF_00122"/>
    </source>
</evidence>
<comment type="caution">
    <text evidence="7">The sequence shown here is derived from an EMBL/GenBank/DDBJ whole genome shotgun (WGS) entry which is preliminary data.</text>
</comment>
<name>A0A4Z0GQI5_9BACL</name>
<keyword evidence="6 7" id="KW-0436">Ligase</keyword>
<dbReference type="PANTHER" id="PTHR15004">
    <property type="entry name" value="GLUTAMYL-TRNA(GLN) AMIDOTRANSFERASE SUBUNIT C, MITOCHONDRIAL"/>
    <property type="match status" value="1"/>
</dbReference>
<evidence type="ECO:0000256" key="5">
    <source>
        <dbReference type="ARBA" id="ARBA00047913"/>
    </source>
</evidence>
<dbReference type="Proteomes" id="UP000298347">
    <property type="component" value="Unassembled WGS sequence"/>
</dbReference>
<dbReference type="Gene3D" id="1.10.20.60">
    <property type="entry name" value="Glu-tRNAGln amidotransferase C subunit, N-terminal domain"/>
    <property type="match status" value="1"/>
</dbReference>
<gene>
    <name evidence="6 7" type="primary">gatC</name>
    <name evidence="7" type="ORF">E4665_08960</name>
</gene>
<evidence type="ECO:0000256" key="4">
    <source>
        <dbReference type="ARBA" id="ARBA00047380"/>
    </source>
</evidence>
<keyword evidence="6" id="KW-0547">Nucleotide-binding</keyword>
<evidence type="ECO:0000256" key="2">
    <source>
        <dbReference type="ARBA" id="ARBA00011123"/>
    </source>
</evidence>
<dbReference type="EC" id="6.3.5.-" evidence="6"/>
<organism evidence="7 8">
    <name type="scientific">Sporolactobacillus shoreae</name>
    <dbReference type="NCBI Taxonomy" id="1465501"/>
    <lineage>
        <taxon>Bacteria</taxon>
        <taxon>Bacillati</taxon>
        <taxon>Bacillota</taxon>
        <taxon>Bacilli</taxon>
        <taxon>Bacillales</taxon>
        <taxon>Sporolactobacillaceae</taxon>
        <taxon>Sporolactobacillus</taxon>
    </lineage>
</organism>
<dbReference type="RefSeq" id="WP_135348444.1">
    <property type="nucleotide sequence ID" value="NZ_SRJD01000008.1"/>
</dbReference>
<dbReference type="GO" id="GO:0006412">
    <property type="term" value="P:translation"/>
    <property type="evidence" value="ECO:0007669"/>
    <property type="project" value="UniProtKB-UniRule"/>
</dbReference>
<dbReference type="EMBL" id="SRJD01000008">
    <property type="protein sequence ID" value="TGA98357.1"/>
    <property type="molecule type" value="Genomic_DNA"/>
</dbReference>
<protein>
    <recommendedName>
        <fullName evidence="6">Aspartyl/glutamyl-tRNA(Asn/Gln) amidotransferase subunit C</fullName>
        <shortName evidence="6">Asp/Glu-ADT subunit C</shortName>
        <ecNumber evidence="6">6.3.5.-</ecNumber>
    </recommendedName>
</protein>
<dbReference type="InterPro" id="IPR036113">
    <property type="entry name" value="Asp/Glu-ADT_sf_sub_c"/>
</dbReference>
<dbReference type="GO" id="GO:0050567">
    <property type="term" value="F:glutaminyl-tRNA synthase (glutamine-hydrolyzing) activity"/>
    <property type="evidence" value="ECO:0007669"/>
    <property type="project" value="UniProtKB-UniRule"/>
</dbReference>
<dbReference type="NCBIfam" id="TIGR00135">
    <property type="entry name" value="gatC"/>
    <property type="match status" value="1"/>
</dbReference>
<dbReference type="OrthoDB" id="9813938at2"/>
<dbReference type="GO" id="GO:0005524">
    <property type="term" value="F:ATP binding"/>
    <property type="evidence" value="ECO:0007669"/>
    <property type="project" value="UniProtKB-KW"/>
</dbReference>
<keyword evidence="6" id="KW-0067">ATP-binding</keyword>
<evidence type="ECO:0000256" key="3">
    <source>
        <dbReference type="ARBA" id="ARBA00024799"/>
    </source>
</evidence>
<dbReference type="GO" id="GO:0070681">
    <property type="term" value="P:glutaminyl-tRNAGln biosynthesis via transamidation"/>
    <property type="evidence" value="ECO:0007669"/>
    <property type="project" value="TreeGrafter"/>
</dbReference>
<dbReference type="InterPro" id="IPR003837">
    <property type="entry name" value="GatC"/>
</dbReference>
<dbReference type="HAMAP" id="MF_00122">
    <property type="entry name" value="GatC"/>
    <property type="match status" value="1"/>
</dbReference>
<comment type="catalytic activity">
    <reaction evidence="5 6">
        <text>L-glutamyl-tRNA(Gln) + L-glutamine + ATP + H2O = L-glutaminyl-tRNA(Gln) + L-glutamate + ADP + phosphate + H(+)</text>
        <dbReference type="Rhea" id="RHEA:17521"/>
        <dbReference type="Rhea" id="RHEA-COMP:9681"/>
        <dbReference type="Rhea" id="RHEA-COMP:9684"/>
        <dbReference type="ChEBI" id="CHEBI:15377"/>
        <dbReference type="ChEBI" id="CHEBI:15378"/>
        <dbReference type="ChEBI" id="CHEBI:29985"/>
        <dbReference type="ChEBI" id="CHEBI:30616"/>
        <dbReference type="ChEBI" id="CHEBI:43474"/>
        <dbReference type="ChEBI" id="CHEBI:58359"/>
        <dbReference type="ChEBI" id="CHEBI:78520"/>
        <dbReference type="ChEBI" id="CHEBI:78521"/>
        <dbReference type="ChEBI" id="CHEBI:456216"/>
    </reaction>
</comment>
<comment type="catalytic activity">
    <reaction evidence="4 6">
        <text>L-aspartyl-tRNA(Asn) + L-glutamine + ATP + H2O = L-asparaginyl-tRNA(Asn) + L-glutamate + ADP + phosphate + 2 H(+)</text>
        <dbReference type="Rhea" id="RHEA:14513"/>
        <dbReference type="Rhea" id="RHEA-COMP:9674"/>
        <dbReference type="Rhea" id="RHEA-COMP:9677"/>
        <dbReference type="ChEBI" id="CHEBI:15377"/>
        <dbReference type="ChEBI" id="CHEBI:15378"/>
        <dbReference type="ChEBI" id="CHEBI:29985"/>
        <dbReference type="ChEBI" id="CHEBI:30616"/>
        <dbReference type="ChEBI" id="CHEBI:43474"/>
        <dbReference type="ChEBI" id="CHEBI:58359"/>
        <dbReference type="ChEBI" id="CHEBI:78515"/>
        <dbReference type="ChEBI" id="CHEBI:78516"/>
        <dbReference type="ChEBI" id="CHEBI:456216"/>
    </reaction>
</comment>
<dbReference type="Pfam" id="PF02686">
    <property type="entry name" value="GatC"/>
    <property type="match status" value="1"/>
</dbReference>
<comment type="function">
    <text evidence="3 6">Allows the formation of correctly charged Asn-tRNA(Asn) or Gln-tRNA(Gln) through the transamidation of misacylated Asp-tRNA(Asn) or Glu-tRNA(Gln) in organisms which lack either or both of asparaginyl-tRNA or glutaminyl-tRNA synthetases. The reaction takes place in the presence of glutamine and ATP through an activated phospho-Asp-tRNA(Asn) or phospho-Glu-tRNA(Gln).</text>
</comment>
<evidence type="ECO:0000313" key="7">
    <source>
        <dbReference type="EMBL" id="TGA98357.1"/>
    </source>
</evidence>
<dbReference type="GO" id="GO:0050566">
    <property type="term" value="F:asparaginyl-tRNA synthase (glutamine-hydrolyzing) activity"/>
    <property type="evidence" value="ECO:0007669"/>
    <property type="project" value="RHEA"/>
</dbReference>
<accession>A0A4Z0GQI5</accession>
<reference evidence="7 8" key="1">
    <citation type="journal article" date="2015" name="Int. J. Syst. Evol. Microbiol.">
        <title>Sporolactobacillus shoreae sp. nov. and Sporolactobacillus spathodeae sp. nov., two spore-forming lactic acid bacteria isolated from tree barks in Thailand.</title>
        <authorList>
            <person name="Thamacharoensuk T."/>
            <person name="Kitahara M."/>
            <person name="Ohkuma M."/>
            <person name="Thongchul N."/>
            <person name="Tanasupawat S."/>
        </authorList>
    </citation>
    <scope>NUCLEOTIDE SEQUENCE [LARGE SCALE GENOMIC DNA]</scope>
    <source>
        <strain evidence="7 8">BK92</strain>
    </source>
</reference>
<proteinExistence type="inferred from homology"/>
<dbReference type="GO" id="GO:0006450">
    <property type="term" value="P:regulation of translational fidelity"/>
    <property type="evidence" value="ECO:0007669"/>
    <property type="project" value="InterPro"/>
</dbReference>
<comment type="subunit">
    <text evidence="2 6">Heterotrimer of A, B and C subunits.</text>
</comment>
<keyword evidence="6" id="KW-0648">Protein biosynthesis</keyword>